<organism evidence="10 11">
    <name type="scientific">Arabis alpina</name>
    <name type="common">Alpine rock-cress</name>
    <dbReference type="NCBI Taxonomy" id="50452"/>
    <lineage>
        <taxon>Eukaryota</taxon>
        <taxon>Viridiplantae</taxon>
        <taxon>Streptophyta</taxon>
        <taxon>Embryophyta</taxon>
        <taxon>Tracheophyta</taxon>
        <taxon>Spermatophyta</taxon>
        <taxon>Magnoliopsida</taxon>
        <taxon>eudicotyledons</taxon>
        <taxon>Gunneridae</taxon>
        <taxon>Pentapetalae</taxon>
        <taxon>rosids</taxon>
        <taxon>malvids</taxon>
        <taxon>Brassicales</taxon>
        <taxon>Brassicaceae</taxon>
        <taxon>Arabideae</taxon>
        <taxon>Arabis</taxon>
    </lineage>
</organism>
<dbReference type="GO" id="GO:0005634">
    <property type="term" value="C:nucleus"/>
    <property type="evidence" value="ECO:0007669"/>
    <property type="project" value="TreeGrafter"/>
</dbReference>
<dbReference type="InterPro" id="IPR000719">
    <property type="entry name" value="Prot_kinase_dom"/>
</dbReference>
<keyword evidence="3" id="KW-0808">Transferase</keyword>
<feature type="region of interest" description="Disordered" evidence="8">
    <location>
        <begin position="586"/>
        <end position="629"/>
    </location>
</feature>
<reference evidence="11" key="1">
    <citation type="journal article" date="2015" name="Nat. Plants">
        <title>Genome expansion of Arabis alpina linked with retrotransposition and reduced symmetric DNA methylation.</title>
        <authorList>
            <person name="Willing E.M."/>
            <person name="Rawat V."/>
            <person name="Mandakova T."/>
            <person name="Maumus F."/>
            <person name="James G.V."/>
            <person name="Nordstroem K.J."/>
            <person name="Becker C."/>
            <person name="Warthmann N."/>
            <person name="Chica C."/>
            <person name="Szarzynska B."/>
            <person name="Zytnicki M."/>
            <person name="Albani M.C."/>
            <person name="Kiefer C."/>
            <person name="Bergonzi S."/>
            <person name="Castaings L."/>
            <person name="Mateos J.L."/>
            <person name="Berns M.C."/>
            <person name="Bujdoso N."/>
            <person name="Piofczyk T."/>
            <person name="de Lorenzo L."/>
            <person name="Barrero-Sicilia C."/>
            <person name="Mateos I."/>
            <person name="Piednoel M."/>
            <person name="Hagmann J."/>
            <person name="Chen-Min-Tao R."/>
            <person name="Iglesias-Fernandez R."/>
            <person name="Schuster S.C."/>
            <person name="Alonso-Blanco C."/>
            <person name="Roudier F."/>
            <person name="Carbonero P."/>
            <person name="Paz-Ares J."/>
            <person name="Davis S.J."/>
            <person name="Pecinka A."/>
            <person name="Quesneville H."/>
            <person name="Colot V."/>
            <person name="Lysak M.A."/>
            <person name="Weigel D."/>
            <person name="Coupland G."/>
            <person name="Schneeberger K."/>
        </authorList>
    </citation>
    <scope>NUCLEOTIDE SEQUENCE [LARGE SCALE GENOMIC DNA]</scope>
    <source>
        <strain evidence="11">cv. Pajares</strain>
    </source>
</reference>
<dbReference type="GO" id="GO:0005524">
    <property type="term" value="F:ATP binding"/>
    <property type="evidence" value="ECO:0007669"/>
    <property type="project" value="UniProtKB-UniRule"/>
</dbReference>
<feature type="binding site" evidence="7">
    <location>
        <position position="168"/>
    </location>
    <ligand>
        <name>ATP</name>
        <dbReference type="ChEBI" id="CHEBI:30616"/>
    </ligand>
</feature>
<dbReference type="GO" id="GO:0000307">
    <property type="term" value="C:cyclin-dependent protein kinase holoenzyme complex"/>
    <property type="evidence" value="ECO:0007669"/>
    <property type="project" value="TreeGrafter"/>
</dbReference>
<keyword evidence="5" id="KW-0418">Kinase</keyword>
<proteinExistence type="inferred from homology"/>
<comment type="similarity">
    <text evidence="1">Belongs to the protein kinase superfamily. CMGC Ser/Thr protein kinase family. CDC2/CDKX subfamily.</text>
</comment>
<evidence type="ECO:0000256" key="4">
    <source>
        <dbReference type="ARBA" id="ARBA00022741"/>
    </source>
</evidence>
<evidence type="ECO:0000313" key="10">
    <source>
        <dbReference type="EMBL" id="KFK35750.1"/>
    </source>
</evidence>
<keyword evidence="11" id="KW-1185">Reference proteome</keyword>
<dbReference type="PROSITE" id="PS00107">
    <property type="entry name" value="PROTEIN_KINASE_ATP"/>
    <property type="match status" value="1"/>
</dbReference>
<dbReference type="CDD" id="cd07840">
    <property type="entry name" value="STKc_CDK9_like"/>
    <property type="match status" value="1"/>
</dbReference>
<dbReference type="FunFam" id="3.30.200.20:FF:000021">
    <property type="entry name" value="probable serine/threonine-protein kinase At1g54610"/>
    <property type="match status" value="1"/>
</dbReference>
<dbReference type="InterPro" id="IPR011009">
    <property type="entry name" value="Kinase-like_dom_sf"/>
</dbReference>
<gene>
    <name evidence="10" type="ordered locus">AALP_Aa4g031500</name>
</gene>
<keyword evidence="2" id="KW-0723">Serine/threonine-protein kinase</keyword>
<dbReference type="eggNOG" id="KOG0600">
    <property type="taxonomic scope" value="Eukaryota"/>
</dbReference>
<dbReference type="OMA" id="CKPSAFE"/>
<feature type="compositionally biased region" description="Polar residues" evidence="8">
    <location>
        <begin position="525"/>
        <end position="538"/>
    </location>
</feature>
<evidence type="ECO:0000259" key="9">
    <source>
        <dbReference type="PROSITE" id="PS50011"/>
    </source>
</evidence>
<dbReference type="PANTHER" id="PTHR24056:SF387">
    <property type="entry name" value="F8L10.9 PROTEIN"/>
    <property type="match status" value="1"/>
</dbReference>
<feature type="region of interest" description="Disordered" evidence="8">
    <location>
        <begin position="424"/>
        <end position="572"/>
    </location>
</feature>
<feature type="compositionally biased region" description="Basic and acidic residues" evidence="8">
    <location>
        <begin position="36"/>
        <end position="49"/>
    </location>
</feature>
<feature type="compositionally biased region" description="Polar residues" evidence="8">
    <location>
        <begin position="486"/>
        <end position="500"/>
    </location>
</feature>
<dbReference type="GO" id="GO:0032968">
    <property type="term" value="P:positive regulation of transcription elongation by RNA polymerase II"/>
    <property type="evidence" value="ECO:0007669"/>
    <property type="project" value="TreeGrafter"/>
</dbReference>
<dbReference type="PROSITE" id="PS50011">
    <property type="entry name" value="PROTEIN_KINASE_DOM"/>
    <property type="match status" value="1"/>
</dbReference>
<evidence type="ECO:0000256" key="8">
    <source>
        <dbReference type="SAM" id="MobiDB-lite"/>
    </source>
</evidence>
<dbReference type="SMART" id="SM00220">
    <property type="entry name" value="S_TKc"/>
    <property type="match status" value="1"/>
</dbReference>
<dbReference type="InterPro" id="IPR017441">
    <property type="entry name" value="Protein_kinase_ATP_BS"/>
</dbReference>
<feature type="region of interest" description="Disordered" evidence="8">
    <location>
        <begin position="679"/>
        <end position="702"/>
    </location>
</feature>
<dbReference type="FunFam" id="1.10.510.10:FF:000043">
    <property type="entry name" value="probable serine/threonine-protein kinase At1g54610"/>
    <property type="match status" value="1"/>
</dbReference>
<dbReference type="OrthoDB" id="28397at2759"/>
<dbReference type="EMBL" id="CM002872">
    <property type="protein sequence ID" value="KFK35750.1"/>
    <property type="molecule type" value="Genomic_DNA"/>
</dbReference>
<evidence type="ECO:0000256" key="7">
    <source>
        <dbReference type="PROSITE-ProRule" id="PRU10141"/>
    </source>
</evidence>
<dbReference type="Gramene" id="KFK35750">
    <property type="protein sequence ID" value="KFK35750"/>
    <property type="gene ID" value="AALP_AA4G031500"/>
</dbReference>
<dbReference type="Gene3D" id="3.30.200.20">
    <property type="entry name" value="Phosphorylase Kinase, domain 1"/>
    <property type="match status" value="1"/>
</dbReference>
<dbReference type="Gene3D" id="1.10.510.10">
    <property type="entry name" value="Transferase(Phosphotransferase) domain 1"/>
    <property type="match status" value="1"/>
</dbReference>
<protein>
    <recommendedName>
        <fullName evidence="9">Protein kinase domain-containing protein</fullName>
    </recommendedName>
</protein>
<feature type="compositionally biased region" description="Basic and acidic residues" evidence="8">
    <location>
        <begin position="501"/>
        <end position="512"/>
    </location>
</feature>
<dbReference type="InterPro" id="IPR008271">
    <property type="entry name" value="Ser/Thr_kinase_AS"/>
</dbReference>
<dbReference type="PANTHER" id="PTHR24056">
    <property type="entry name" value="CELL DIVISION PROTEIN KINASE"/>
    <property type="match status" value="1"/>
</dbReference>
<feature type="region of interest" description="Disordered" evidence="8">
    <location>
        <begin position="1"/>
        <end position="81"/>
    </location>
</feature>
<dbReference type="AlphaFoldDB" id="A0A087H0U8"/>
<dbReference type="GO" id="GO:0008353">
    <property type="term" value="F:RNA polymerase II CTD heptapeptide repeat kinase activity"/>
    <property type="evidence" value="ECO:0007669"/>
    <property type="project" value="TreeGrafter"/>
</dbReference>
<feature type="compositionally biased region" description="Basic and acidic residues" evidence="8">
    <location>
        <begin position="619"/>
        <end position="628"/>
    </location>
</feature>
<keyword evidence="6 7" id="KW-0067">ATP-binding</keyword>
<evidence type="ECO:0000256" key="3">
    <source>
        <dbReference type="ARBA" id="ARBA00022679"/>
    </source>
</evidence>
<evidence type="ECO:0000313" key="11">
    <source>
        <dbReference type="Proteomes" id="UP000029120"/>
    </source>
</evidence>
<dbReference type="InterPro" id="IPR050108">
    <property type="entry name" value="CDK"/>
</dbReference>
<feature type="compositionally biased region" description="Basic and acidic residues" evidence="8">
    <location>
        <begin position="440"/>
        <end position="475"/>
    </location>
</feature>
<dbReference type="Pfam" id="PF00069">
    <property type="entry name" value="Pkinase"/>
    <property type="match status" value="1"/>
</dbReference>
<dbReference type="SUPFAM" id="SSF56112">
    <property type="entry name" value="Protein kinase-like (PK-like)"/>
    <property type="match status" value="1"/>
</dbReference>
<evidence type="ECO:0000256" key="2">
    <source>
        <dbReference type="ARBA" id="ARBA00022527"/>
    </source>
</evidence>
<feature type="domain" description="Protein kinase" evidence="9">
    <location>
        <begin position="139"/>
        <end position="423"/>
    </location>
</feature>
<evidence type="ECO:0000256" key="6">
    <source>
        <dbReference type="ARBA" id="ARBA00022840"/>
    </source>
</evidence>
<keyword evidence="4 7" id="KW-0547">Nucleotide-binding</keyword>
<dbReference type="PROSITE" id="PS00108">
    <property type="entry name" value="PROTEIN_KINASE_ST"/>
    <property type="match status" value="1"/>
</dbReference>
<accession>A0A087H0U8</accession>
<feature type="compositionally biased region" description="Polar residues" evidence="8">
    <location>
        <begin position="587"/>
        <end position="597"/>
    </location>
</feature>
<evidence type="ECO:0000256" key="1">
    <source>
        <dbReference type="ARBA" id="ARBA00006485"/>
    </source>
</evidence>
<evidence type="ECO:0000256" key="5">
    <source>
        <dbReference type="ARBA" id="ARBA00022777"/>
    </source>
</evidence>
<dbReference type="Proteomes" id="UP000029120">
    <property type="component" value="Chromosome 4"/>
</dbReference>
<name>A0A087H0U8_ARAAL</name>
<sequence>MGCVWCKPSAIEDSSKDSPSKSSTEYRVSRPNVTSSRREEIVRVKERSDVVSVRPKQGSNNNNVSMHMRGENLSSSSSRREKKKIENVVATSHLAIGGISSTIGKASESEYVAAGWPPWLASVAGEAIKGWIPRRADSFEKLDKIGQGTYSNVYRARDLDQKKIVALKKVRFDNLEPESVRFMAREIQILRRLDHPNIIKLEGLVTSRMSCSLYLVFEYMEHDLAGLASHPAIKFSESQVKCYLQQLLNGLDHCHSRGVLHRDIKGSNLLIDNSGVLKIADFGLASFFDPRQTQPLTSRVVTLWYRPPELLLGATRYGTAVDLWSTGCILAELYAGKPIMPGRTEVEQLHKIFKLCGSPSEDYWVKSRLPHATIFKPTQPYKRVVDETFKEFPQPALALLETLLSVNPDDRGTATSALQSEFFSTRPLPCNPSSLPKYPPSKELDARMRDEESRRQVGGNKDQRHQERRGTKESRAVPAPDANAELVTSMQKRQSQSTNRSRSEKFNPHPEEVASGFPIDPPRPSSQAFEPNRESQGNIIIPHKRASHSGPLSRRSASAKGRRNYQDSQKVASSITTDYSAIPGFTATRTSVPQQETYRGMTRLPGSFKETSEETNQEENGRTNKKDPILLGYGSKGHKIHYSGPLVVPSGNMDQVLKDHDLHIQEAVRRARIDKARVRKLQAEEASSQQVPNNHTSSVSSR</sequence>
<feature type="compositionally biased region" description="Polar residues" evidence="8">
    <location>
        <begin position="685"/>
        <end position="702"/>
    </location>
</feature>